<dbReference type="EMBL" id="JABZGF010000534">
    <property type="protein sequence ID" value="MBF0967522.1"/>
    <property type="molecule type" value="Genomic_DNA"/>
</dbReference>
<dbReference type="PANTHER" id="PTHR34351:SF1">
    <property type="entry name" value="SLR1927 PROTEIN"/>
    <property type="match status" value="1"/>
</dbReference>
<gene>
    <name evidence="3" type="ORF">HXK09_10430</name>
</gene>
<feature type="transmembrane region" description="Helical" evidence="1">
    <location>
        <begin position="87"/>
        <end position="105"/>
    </location>
</feature>
<feature type="non-terminal residue" evidence="3">
    <location>
        <position position="288"/>
    </location>
</feature>
<dbReference type="Proteomes" id="UP000759246">
    <property type="component" value="Unassembled WGS sequence"/>
</dbReference>
<dbReference type="PANTHER" id="PTHR34351">
    <property type="entry name" value="SLR1927 PROTEIN-RELATED"/>
    <property type="match status" value="1"/>
</dbReference>
<feature type="transmembrane region" description="Helical" evidence="1">
    <location>
        <begin position="63"/>
        <end position="81"/>
    </location>
</feature>
<evidence type="ECO:0000259" key="2">
    <source>
        <dbReference type="Pfam" id="PF01882"/>
    </source>
</evidence>
<proteinExistence type="predicted"/>
<keyword evidence="1" id="KW-1133">Transmembrane helix</keyword>
<evidence type="ECO:0000313" key="4">
    <source>
        <dbReference type="Proteomes" id="UP000759246"/>
    </source>
</evidence>
<name>A0A929RT40_9ACTO</name>
<dbReference type="AlphaFoldDB" id="A0A929RT40"/>
<dbReference type="Pfam" id="PF01882">
    <property type="entry name" value="DUF58"/>
    <property type="match status" value="1"/>
</dbReference>
<reference evidence="3" key="1">
    <citation type="submission" date="2020-04" db="EMBL/GenBank/DDBJ databases">
        <title>Deep metagenomics examines the oral microbiome during advanced dental caries in children, revealing novel taxa and co-occurrences with host molecules.</title>
        <authorList>
            <person name="Baker J.L."/>
            <person name="Morton J.T."/>
            <person name="Dinis M."/>
            <person name="Alvarez R."/>
            <person name="Tran N.C."/>
            <person name="Knight R."/>
            <person name="Edlund A."/>
        </authorList>
    </citation>
    <scope>NUCLEOTIDE SEQUENCE</scope>
    <source>
        <strain evidence="3">JCVI_30_bin.13</strain>
    </source>
</reference>
<evidence type="ECO:0000256" key="1">
    <source>
        <dbReference type="SAM" id="Phobius"/>
    </source>
</evidence>
<keyword evidence="1" id="KW-0812">Transmembrane</keyword>
<sequence>MAPRSVADRRHLRDRLDAVTRARVGLARASAAVASSWRRVIGALRRVRGVGALMRLASSLTPLGWGTAIIGAGASLAGVLFSWVEAAVLGFTCLSLVALSLLWSLGRAGHTVALRLANTRVTVGEKALGALTVTNPTSRRLRATMVELCVGAGANSFLCPPLGRGESHEEVFAIATTRRGIVAVGPASTIRGDSLGLVRRVQTWSDATELYIHPRTGAMNASTVGFIRDIEGATTQDLSSADVSFPALREYVPGDDRRAIHWRSTARIGKLMVRQFEETRRSHLLIVL</sequence>
<accession>A0A929RT40</accession>
<keyword evidence="1" id="KW-0472">Membrane</keyword>
<dbReference type="InterPro" id="IPR002881">
    <property type="entry name" value="DUF58"/>
</dbReference>
<organism evidence="3 4">
    <name type="scientific">Actinomyces bouchesdurhonensis</name>
    <dbReference type="NCBI Taxonomy" id="1852361"/>
    <lineage>
        <taxon>Bacteria</taxon>
        <taxon>Bacillati</taxon>
        <taxon>Actinomycetota</taxon>
        <taxon>Actinomycetes</taxon>
        <taxon>Actinomycetales</taxon>
        <taxon>Actinomycetaceae</taxon>
        <taxon>Actinomyces</taxon>
    </lineage>
</organism>
<feature type="domain" description="DUF58" evidence="2">
    <location>
        <begin position="248"/>
        <end position="287"/>
    </location>
</feature>
<comment type="caution">
    <text evidence="3">The sequence shown here is derived from an EMBL/GenBank/DDBJ whole genome shotgun (WGS) entry which is preliminary data.</text>
</comment>
<protein>
    <submittedName>
        <fullName evidence="3">DUF58 domain-containing protein</fullName>
    </submittedName>
</protein>
<evidence type="ECO:0000313" key="3">
    <source>
        <dbReference type="EMBL" id="MBF0967522.1"/>
    </source>
</evidence>